<protein>
    <submittedName>
        <fullName evidence="2">Uncharacterized protein</fullName>
    </submittedName>
</protein>
<name>A0A2H9ZQN1_9ASPA</name>
<feature type="region of interest" description="Disordered" evidence="1">
    <location>
        <begin position="1"/>
        <end position="22"/>
    </location>
</feature>
<dbReference type="EMBL" id="KZ454830">
    <property type="protein sequence ID" value="PKA45605.1"/>
    <property type="molecule type" value="Genomic_DNA"/>
</dbReference>
<reference evidence="2 3" key="1">
    <citation type="journal article" date="2017" name="Nature">
        <title>The Apostasia genome and the evolution of orchids.</title>
        <authorList>
            <person name="Zhang G.Q."/>
            <person name="Liu K.W."/>
            <person name="Li Z."/>
            <person name="Lohaus R."/>
            <person name="Hsiao Y.Y."/>
            <person name="Niu S.C."/>
            <person name="Wang J.Y."/>
            <person name="Lin Y.C."/>
            <person name="Xu Q."/>
            <person name="Chen L.J."/>
            <person name="Yoshida K."/>
            <person name="Fujiwara S."/>
            <person name="Wang Z.W."/>
            <person name="Zhang Y.Q."/>
            <person name="Mitsuda N."/>
            <person name="Wang M."/>
            <person name="Liu G.H."/>
            <person name="Pecoraro L."/>
            <person name="Huang H.X."/>
            <person name="Xiao X.J."/>
            <person name="Lin M."/>
            <person name="Wu X.Y."/>
            <person name="Wu W.L."/>
            <person name="Chen Y.Y."/>
            <person name="Chang S.B."/>
            <person name="Sakamoto S."/>
            <person name="Ohme-Takagi M."/>
            <person name="Yagi M."/>
            <person name="Zeng S.J."/>
            <person name="Shen C.Y."/>
            <person name="Yeh C.M."/>
            <person name="Luo Y.B."/>
            <person name="Tsai W.C."/>
            <person name="Van de Peer Y."/>
            <person name="Liu Z.J."/>
        </authorList>
    </citation>
    <scope>NUCLEOTIDE SEQUENCE [LARGE SCALE GENOMIC DNA]</scope>
    <source>
        <strain evidence="3">cv. Shenzhen</strain>
        <tissue evidence="2">Stem</tissue>
    </source>
</reference>
<gene>
    <name evidence="2" type="ORF">AXF42_Ash010944</name>
</gene>
<evidence type="ECO:0000313" key="2">
    <source>
        <dbReference type="EMBL" id="PKA45605.1"/>
    </source>
</evidence>
<dbReference type="AlphaFoldDB" id="A0A2H9ZQN1"/>
<evidence type="ECO:0000256" key="1">
    <source>
        <dbReference type="SAM" id="MobiDB-lite"/>
    </source>
</evidence>
<feature type="compositionally biased region" description="Low complexity" evidence="1">
    <location>
        <begin position="12"/>
        <end position="22"/>
    </location>
</feature>
<evidence type="ECO:0000313" key="3">
    <source>
        <dbReference type="Proteomes" id="UP000236161"/>
    </source>
</evidence>
<proteinExistence type="predicted"/>
<keyword evidence="3" id="KW-1185">Reference proteome</keyword>
<accession>A0A2H9ZQN1</accession>
<feature type="region of interest" description="Disordered" evidence="1">
    <location>
        <begin position="49"/>
        <end position="70"/>
    </location>
</feature>
<organism evidence="2 3">
    <name type="scientific">Apostasia shenzhenica</name>
    <dbReference type="NCBI Taxonomy" id="1088818"/>
    <lineage>
        <taxon>Eukaryota</taxon>
        <taxon>Viridiplantae</taxon>
        <taxon>Streptophyta</taxon>
        <taxon>Embryophyta</taxon>
        <taxon>Tracheophyta</taxon>
        <taxon>Spermatophyta</taxon>
        <taxon>Magnoliopsida</taxon>
        <taxon>Liliopsida</taxon>
        <taxon>Asparagales</taxon>
        <taxon>Orchidaceae</taxon>
        <taxon>Apostasioideae</taxon>
        <taxon>Apostasia</taxon>
    </lineage>
</organism>
<sequence>MAVSSIAEPATGGSSSSSIQSGTIPAMVGHSAAKGCSEVYGCRIAASEADTAEPTAAVVSTEKERESGSAFGENYVVDNIPSPERRCRWRSFPKFENEKSDHEVH</sequence>
<dbReference type="Proteomes" id="UP000236161">
    <property type="component" value="Unassembled WGS sequence"/>
</dbReference>